<protein>
    <submittedName>
        <fullName evidence="1">Uncharacterized protein</fullName>
    </submittedName>
</protein>
<dbReference type="OrthoDB" id="7563561at2"/>
<evidence type="ECO:0000313" key="1">
    <source>
        <dbReference type="EMBL" id="AXK41327.1"/>
    </source>
</evidence>
<sequence>MRGGEPCYRTLDLDPVTDAILGVPNYGHKTKGKFDKLRIEFDPDAPDLILEPDGQKLTMIVGDARLRFLTAALADVEIGRGDFGIRTSDNRKFDPWMFWWMPN</sequence>
<proteinExistence type="predicted"/>
<name>A0A345YBM5_9SPHN</name>
<dbReference type="Proteomes" id="UP000254508">
    <property type="component" value="Chromosome"/>
</dbReference>
<dbReference type="AlphaFoldDB" id="A0A345YBM5"/>
<dbReference type="EMBL" id="CP031357">
    <property type="protein sequence ID" value="AXK41327.1"/>
    <property type="molecule type" value="Genomic_DNA"/>
</dbReference>
<gene>
    <name evidence="1" type="ORF">DVR09_02380</name>
</gene>
<dbReference type="KEGG" id="err:DVR09_02380"/>
<accession>A0A345YBM5</accession>
<organism evidence="1 2">
    <name type="scientific">Erythrobacter aureus</name>
    <dbReference type="NCBI Taxonomy" id="2182384"/>
    <lineage>
        <taxon>Bacteria</taxon>
        <taxon>Pseudomonadati</taxon>
        <taxon>Pseudomonadota</taxon>
        <taxon>Alphaproteobacteria</taxon>
        <taxon>Sphingomonadales</taxon>
        <taxon>Erythrobacteraceae</taxon>
        <taxon>Erythrobacter/Porphyrobacter group</taxon>
        <taxon>Erythrobacter</taxon>
    </lineage>
</organism>
<keyword evidence="2" id="KW-1185">Reference proteome</keyword>
<evidence type="ECO:0000313" key="2">
    <source>
        <dbReference type="Proteomes" id="UP000254508"/>
    </source>
</evidence>
<reference evidence="2" key="1">
    <citation type="submission" date="2018-07" db="EMBL/GenBank/DDBJ databases">
        <title>Genome sequence of Erythrobacter strain YH-07, an antagonistic bacterium isolated from Yellow Sea.</title>
        <authorList>
            <person name="Tang T."/>
            <person name="Liu Q."/>
            <person name="Sun X."/>
        </authorList>
    </citation>
    <scope>NUCLEOTIDE SEQUENCE [LARGE SCALE GENOMIC DNA]</scope>
    <source>
        <strain evidence="2">YH-07</strain>
    </source>
</reference>